<reference evidence="5 6" key="1">
    <citation type="submission" date="2017-03" db="EMBL/GenBank/DDBJ databases">
        <title>Genomes of endolithic fungi from Antarctica.</title>
        <authorList>
            <person name="Coleine C."/>
            <person name="Masonjones S."/>
            <person name="Stajich J.E."/>
        </authorList>
    </citation>
    <scope>NUCLEOTIDE SEQUENCE [LARGE SCALE GENOMIC DNA]</scope>
    <source>
        <strain evidence="5 6">CCFEE 5311</strain>
    </source>
</reference>
<proteinExistence type="inferred from homology"/>
<name>A0A4U0UCZ6_9PEZI</name>
<evidence type="ECO:0000256" key="4">
    <source>
        <dbReference type="ARBA" id="ARBA00039977"/>
    </source>
</evidence>
<dbReference type="SUPFAM" id="SSF54189">
    <property type="entry name" value="Ribosomal proteins S24e, L23 and L15e"/>
    <property type="match status" value="1"/>
</dbReference>
<dbReference type="Proteomes" id="UP000310066">
    <property type="component" value="Unassembled WGS sequence"/>
</dbReference>
<comment type="caution">
    <text evidence="5">The sequence shown here is derived from an EMBL/GenBank/DDBJ whole genome shotgun (WGS) entry which is preliminary data.</text>
</comment>
<evidence type="ECO:0000256" key="1">
    <source>
        <dbReference type="ARBA" id="ARBA00006700"/>
    </source>
</evidence>
<protein>
    <recommendedName>
        <fullName evidence="4">Large ribosomal subunit protein uL23m</fullName>
    </recommendedName>
</protein>
<evidence type="ECO:0000313" key="6">
    <source>
        <dbReference type="Proteomes" id="UP000310066"/>
    </source>
</evidence>
<accession>A0A4U0UCZ6</accession>
<dbReference type="PANTHER" id="PTHR12059">
    <property type="entry name" value="RIBOSOMAL PROTEIN L23-RELATED"/>
    <property type="match status" value="1"/>
</dbReference>
<dbReference type="STRING" id="329885.A0A4U0UCZ6"/>
<dbReference type="GO" id="GO:0003735">
    <property type="term" value="F:structural constituent of ribosome"/>
    <property type="evidence" value="ECO:0007669"/>
    <property type="project" value="InterPro"/>
</dbReference>
<keyword evidence="2" id="KW-0689">Ribosomal protein</keyword>
<dbReference type="AlphaFoldDB" id="A0A4U0UCZ6"/>
<evidence type="ECO:0000256" key="2">
    <source>
        <dbReference type="ARBA" id="ARBA00022980"/>
    </source>
</evidence>
<dbReference type="InterPro" id="IPR012678">
    <property type="entry name" value="Ribosomal_uL23/eL15/eS24_sf"/>
</dbReference>
<dbReference type="Gene3D" id="3.30.70.330">
    <property type="match status" value="1"/>
</dbReference>
<evidence type="ECO:0000256" key="3">
    <source>
        <dbReference type="ARBA" id="ARBA00023274"/>
    </source>
</evidence>
<gene>
    <name evidence="5" type="ORF">B0A54_15591</name>
</gene>
<dbReference type="GO" id="GO:0032543">
    <property type="term" value="P:mitochondrial translation"/>
    <property type="evidence" value="ECO:0007669"/>
    <property type="project" value="TreeGrafter"/>
</dbReference>
<dbReference type="PANTHER" id="PTHR12059:SF5">
    <property type="entry name" value="LARGE RIBOSOMAL SUBUNIT PROTEIN UL23M"/>
    <property type="match status" value="1"/>
</dbReference>
<dbReference type="OrthoDB" id="275582at2759"/>
<dbReference type="InterPro" id="IPR013025">
    <property type="entry name" value="Ribosomal_uL23-like"/>
</dbReference>
<dbReference type="EMBL" id="NAJP01000090">
    <property type="protein sequence ID" value="TKA32602.1"/>
    <property type="molecule type" value="Genomic_DNA"/>
</dbReference>
<sequence>MATGPLFRVGQKELYLPNFEIIFKRTPSQPPTSATFLVPLWFSKLDLRDYLYHAYSLTIGASIRSYVQQSRIRQGQTPDPVRPQYKRWHRPRATKRMTVELDRPFVWPAEPESYTPWNKEETKMANEDQMEYQRRQGGDRDALAVPDERRVKMREQARALLEGKQTWRPGGGRMAEGFGMYGRR</sequence>
<comment type="similarity">
    <text evidence="1">Belongs to the universal ribosomal protein uL23 family.</text>
</comment>
<dbReference type="GO" id="GO:0005762">
    <property type="term" value="C:mitochondrial large ribosomal subunit"/>
    <property type="evidence" value="ECO:0007669"/>
    <property type="project" value="TreeGrafter"/>
</dbReference>
<organism evidence="5 6">
    <name type="scientific">Friedmanniomyces endolithicus</name>
    <dbReference type="NCBI Taxonomy" id="329885"/>
    <lineage>
        <taxon>Eukaryota</taxon>
        <taxon>Fungi</taxon>
        <taxon>Dikarya</taxon>
        <taxon>Ascomycota</taxon>
        <taxon>Pezizomycotina</taxon>
        <taxon>Dothideomycetes</taxon>
        <taxon>Dothideomycetidae</taxon>
        <taxon>Mycosphaerellales</taxon>
        <taxon>Teratosphaeriaceae</taxon>
        <taxon>Friedmanniomyces</taxon>
    </lineage>
</organism>
<keyword evidence="3" id="KW-0687">Ribonucleoprotein</keyword>
<dbReference type="InterPro" id="IPR012677">
    <property type="entry name" value="Nucleotide-bd_a/b_plait_sf"/>
</dbReference>
<evidence type="ECO:0000313" key="5">
    <source>
        <dbReference type="EMBL" id="TKA32602.1"/>
    </source>
</evidence>